<protein>
    <recommendedName>
        <fullName evidence="1">Sorbitol phosphotransferase enzyme II C-terminal domain-containing protein</fullName>
    </recommendedName>
</protein>
<evidence type="ECO:0000313" key="3">
    <source>
        <dbReference type="Proteomes" id="UP001521209"/>
    </source>
</evidence>
<dbReference type="Proteomes" id="UP001521209">
    <property type="component" value="Unassembled WGS sequence"/>
</dbReference>
<proteinExistence type="predicted"/>
<gene>
    <name evidence="2" type="ORF">L2A60_02920</name>
</gene>
<dbReference type="RefSeq" id="WP_235702874.1">
    <property type="nucleotide sequence ID" value="NZ_JAKGBZ010000003.1"/>
</dbReference>
<keyword evidence="3" id="KW-1185">Reference proteome</keyword>
<evidence type="ECO:0000259" key="1">
    <source>
        <dbReference type="Pfam" id="PF07663"/>
    </source>
</evidence>
<feature type="domain" description="Sorbitol phosphotransferase enzyme II C-terminal" evidence="1">
    <location>
        <begin position="14"/>
        <end position="37"/>
    </location>
</feature>
<name>A0ABS9DSG3_9PROT</name>
<comment type="caution">
    <text evidence="2">The sequence shown here is derived from an EMBL/GenBank/DDBJ whole genome shotgun (WGS) entry which is preliminary data.</text>
</comment>
<dbReference type="EMBL" id="JAKGBZ010000003">
    <property type="protein sequence ID" value="MCF3945637.1"/>
    <property type="molecule type" value="Genomic_DNA"/>
</dbReference>
<accession>A0ABS9DSG3</accession>
<evidence type="ECO:0000313" key="2">
    <source>
        <dbReference type="EMBL" id="MCF3945637.1"/>
    </source>
</evidence>
<sequence>MNDSPFSPVRVESGLGKVIAQVVGVLVGTQIAAGTIPRC</sequence>
<reference evidence="2 3" key="1">
    <citation type="submission" date="2022-01" db="EMBL/GenBank/DDBJ databases">
        <authorList>
            <person name="Won M."/>
            <person name="Kim S.-J."/>
            <person name="Kwon S.-W."/>
        </authorList>
    </citation>
    <scope>NUCLEOTIDE SEQUENCE [LARGE SCALE GENOMIC DNA]</scope>
    <source>
        <strain evidence="2 3">KCTC 23505</strain>
    </source>
</reference>
<organism evidence="2 3">
    <name type="scientific">Acidiphilium iwatense</name>
    <dbReference type="NCBI Taxonomy" id="768198"/>
    <lineage>
        <taxon>Bacteria</taxon>
        <taxon>Pseudomonadati</taxon>
        <taxon>Pseudomonadota</taxon>
        <taxon>Alphaproteobacteria</taxon>
        <taxon>Acetobacterales</taxon>
        <taxon>Acidocellaceae</taxon>
        <taxon>Acidiphilium</taxon>
    </lineage>
</organism>
<dbReference type="Pfam" id="PF07663">
    <property type="entry name" value="EIIBC-GUT_C"/>
    <property type="match status" value="1"/>
</dbReference>
<dbReference type="InterPro" id="IPR011638">
    <property type="entry name" value="PTS_EIIBC_GUT_C"/>
</dbReference>